<dbReference type="EMBL" id="JAGIOO010000001">
    <property type="protein sequence ID" value="MBP2478523.1"/>
    <property type="molecule type" value="Genomic_DNA"/>
</dbReference>
<name>A0ABS5APL6_9PSEU</name>
<evidence type="ECO:0000313" key="1">
    <source>
        <dbReference type="EMBL" id="MBP2478523.1"/>
    </source>
</evidence>
<reference evidence="1 2" key="1">
    <citation type="submission" date="2021-03" db="EMBL/GenBank/DDBJ databases">
        <title>Sequencing the genomes of 1000 actinobacteria strains.</title>
        <authorList>
            <person name="Klenk H.-P."/>
        </authorList>
    </citation>
    <scope>NUCLEOTIDE SEQUENCE [LARGE SCALE GENOMIC DNA]</scope>
    <source>
        <strain evidence="1 2">DSM 44580</strain>
    </source>
</reference>
<dbReference type="RefSeq" id="WP_209707570.1">
    <property type="nucleotide sequence ID" value="NZ_JAGIOO010000001.1"/>
</dbReference>
<keyword evidence="2" id="KW-1185">Reference proteome</keyword>
<organism evidence="1 2">
    <name type="scientific">Crossiella equi</name>
    <dbReference type="NCBI Taxonomy" id="130796"/>
    <lineage>
        <taxon>Bacteria</taxon>
        <taxon>Bacillati</taxon>
        <taxon>Actinomycetota</taxon>
        <taxon>Actinomycetes</taxon>
        <taxon>Pseudonocardiales</taxon>
        <taxon>Pseudonocardiaceae</taxon>
        <taxon>Crossiella</taxon>
    </lineage>
</organism>
<evidence type="ECO:0000313" key="2">
    <source>
        <dbReference type="Proteomes" id="UP001519363"/>
    </source>
</evidence>
<comment type="caution">
    <text evidence="1">The sequence shown here is derived from an EMBL/GenBank/DDBJ whole genome shotgun (WGS) entry which is preliminary data.</text>
</comment>
<protein>
    <submittedName>
        <fullName evidence="1">Uncharacterized protein</fullName>
    </submittedName>
</protein>
<accession>A0ABS5APL6</accession>
<sequence>MTAQMPDRVFIQGMGFALTAVNGTGLFDPAARGLEPQGFSTGCYRGHVCRYAVKERLVLRGLELGAEEEPPPLDGVRPRQDEHLGSWRYQRLDLPVSFTGRLLVGRGYADSPVVNMGFWPAWRYAEVHDLAFRDGVLVSAEDCSAALAEVRANLPATGPAPGEPFGDWFERTFSLTYEYSWPGRPQ</sequence>
<dbReference type="Proteomes" id="UP001519363">
    <property type="component" value="Unassembled WGS sequence"/>
</dbReference>
<proteinExistence type="predicted"/>
<gene>
    <name evidence="1" type="ORF">JOF53_007395</name>
</gene>